<dbReference type="AlphaFoldDB" id="F0XEU7"/>
<dbReference type="GO" id="GO:0005634">
    <property type="term" value="C:nucleus"/>
    <property type="evidence" value="ECO:0007669"/>
    <property type="project" value="UniProtKB-SubCell"/>
</dbReference>
<feature type="domain" description="Zn(2)-C6 fungal-type" evidence="8">
    <location>
        <begin position="372"/>
        <end position="400"/>
    </location>
</feature>
<dbReference type="HOGENOM" id="CLU_286055_0_0_1"/>
<evidence type="ECO:0000256" key="6">
    <source>
        <dbReference type="ARBA" id="ARBA00023242"/>
    </source>
</evidence>
<dbReference type="PROSITE" id="PS00463">
    <property type="entry name" value="ZN2_CY6_FUNGAL_1"/>
    <property type="match status" value="1"/>
</dbReference>
<dbReference type="PROSITE" id="PS50048">
    <property type="entry name" value="ZN2_CY6_FUNGAL_2"/>
    <property type="match status" value="1"/>
</dbReference>
<evidence type="ECO:0000256" key="5">
    <source>
        <dbReference type="ARBA" id="ARBA00023163"/>
    </source>
</evidence>
<dbReference type="Gene3D" id="3.90.380.10">
    <property type="entry name" value="Naphthalene 1,2-dioxygenase Alpha Subunit, Chain A, domain 1"/>
    <property type="match status" value="2"/>
</dbReference>
<gene>
    <name evidence="9" type="ORF">CMQ_1454</name>
</gene>
<dbReference type="PANTHER" id="PTHR37534">
    <property type="entry name" value="TRANSCRIPTIONAL ACTIVATOR PROTEIN UGA3"/>
    <property type="match status" value="1"/>
</dbReference>
<dbReference type="eggNOG" id="ENOG502RVG9">
    <property type="taxonomic scope" value="Eukaryota"/>
</dbReference>
<feature type="compositionally biased region" description="Low complexity" evidence="7">
    <location>
        <begin position="422"/>
        <end position="442"/>
    </location>
</feature>
<dbReference type="GO" id="GO:0005506">
    <property type="term" value="F:iron ion binding"/>
    <property type="evidence" value="ECO:0007669"/>
    <property type="project" value="InterPro"/>
</dbReference>
<organism evidence="10">
    <name type="scientific">Grosmannia clavigera (strain kw1407 / UAMH 11150)</name>
    <name type="common">Blue stain fungus</name>
    <name type="synonym">Graphiocladiella clavigera</name>
    <dbReference type="NCBI Taxonomy" id="655863"/>
    <lineage>
        <taxon>Eukaryota</taxon>
        <taxon>Fungi</taxon>
        <taxon>Dikarya</taxon>
        <taxon>Ascomycota</taxon>
        <taxon>Pezizomycotina</taxon>
        <taxon>Sordariomycetes</taxon>
        <taxon>Sordariomycetidae</taxon>
        <taxon>Ophiostomatales</taxon>
        <taxon>Ophiostomataceae</taxon>
        <taxon>Leptographium</taxon>
    </lineage>
</organism>
<accession>F0XEU7</accession>
<dbReference type="InterPro" id="IPR036864">
    <property type="entry name" value="Zn2-C6_fun-type_DNA-bd_sf"/>
</dbReference>
<dbReference type="OrthoDB" id="426882at2759"/>
<dbReference type="Gene3D" id="2.102.10.10">
    <property type="entry name" value="Rieske [2Fe-2S] iron-sulphur domain"/>
    <property type="match status" value="1"/>
</dbReference>
<evidence type="ECO:0000256" key="2">
    <source>
        <dbReference type="ARBA" id="ARBA00022833"/>
    </source>
</evidence>
<dbReference type="GO" id="GO:0051537">
    <property type="term" value="F:2 iron, 2 sulfur cluster binding"/>
    <property type="evidence" value="ECO:0007669"/>
    <property type="project" value="InterPro"/>
</dbReference>
<dbReference type="InterPro" id="IPR015879">
    <property type="entry name" value="Ring_hydroxy_dOase_asu_C_dom"/>
</dbReference>
<feature type="region of interest" description="Disordered" evidence="7">
    <location>
        <begin position="984"/>
        <end position="1063"/>
    </location>
</feature>
<dbReference type="Pfam" id="PF11951">
    <property type="entry name" value="Fungal_trans_2"/>
    <property type="match status" value="1"/>
</dbReference>
<dbReference type="SMART" id="SM00066">
    <property type="entry name" value="GAL4"/>
    <property type="match status" value="1"/>
</dbReference>
<dbReference type="PANTHER" id="PTHR37534:SF47">
    <property type="entry name" value="ZN(2)-C6 FUNGAL-TYPE DOMAIN-CONTAINING PROTEIN"/>
    <property type="match status" value="1"/>
</dbReference>
<keyword evidence="5" id="KW-0804">Transcription</keyword>
<keyword evidence="3" id="KW-0805">Transcription regulation</keyword>
<dbReference type="Proteomes" id="UP000007796">
    <property type="component" value="Unassembled WGS sequence"/>
</dbReference>
<dbReference type="CDD" id="cd00067">
    <property type="entry name" value="GAL4"/>
    <property type="match status" value="1"/>
</dbReference>
<dbReference type="RefSeq" id="XP_014174008.1">
    <property type="nucleotide sequence ID" value="XM_014318533.1"/>
</dbReference>
<dbReference type="Gene3D" id="4.10.240.10">
    <property type="entry name" value="Zn(2)-C6 fungal-type DNA-binding domain"/>
    <property type="match status" value="1"/>
</dbReference>
<feature type="region of interest" description="Disordered" evidence="7">
    <location>
        <begin position="416"/>
        <end position="454"/>
    </location>
</feature>
<protein>
    <submittedName>
        <fullName evidence="9">C6 zinc finger domain containing protein</fullName>
    </submittedName>
</protein>
<evidence type="ECO:0000256" key="3">
    <source>
        <dbReference type="ARBA" id="ARBA00023015"/>
    </source>
</evidence>
<dbReference type="EMBL" id="GL629765">
    <property type="protein sequence ID" value="EFX04526.1"/>
    <property type="molecule type" value="Genomic_DNA"/>
</dbReference>
<keyword evidence="6" id="KW-0539">Nucleus</keyword>
<keyword evidence="4" id="KW-0238">DNA-binding</keyword>
<dbReference type="InterPro" id="IPR001138">
    <property type="entry name" value="Zn2Cys6_DnaBD"/>
</dbReference>
<proteinExistence type="predicted"/>
<keyword evidence="2" id="KW-0862">Zinc</keyword>
<evidence type="ECO:0000313" key="9">
    <source>
        <dbReference type="EMBL" id="EFX04526.1"/>
    </source>
</evidence>
<dbReference type="InterPro" id="IPR036922">
    <property type="entry name" value="Rieske_2Fe-2S_sf"/>
</dbReference>
<dbReference type="GO" id="GO:0000976">
    <property type="term" value="F:transcription cis-regulatory region binding"/>
    <property type="evidence" value="ECO:0007669"/>
    <property type="project" value="TreeGrafter"/>
</dbReference>
<dbReference type="Pfam" id="PF00848">
    <property type="entry name" value="Ring_hydroxyl_A"/>
    <property type="match status" value="2"/>
</dbReference>
<reference evidence="9 10" key="1">
    <citation type="journal article" date="2011" name="Proc. Natl. Acad. Sci. U.S.A.">
        <title>Genome and transcriptome analyses of the mountain pine beetle-fungal symbiont Grosmannia clavigera, a lodgepole pine pathogen.</title>
        <authorList>
            <person name="DiGuistini S."/>
            <person name="Wang Y."/>
            <person name="Liao N.Y."/>
            <person name="Taylor G."/>
            <person name="Tanguay P."/>
            <person name="Feau N."/>
            <person name="Henrissat B."/>
            <person name="Chan S.K."/>
            <person name="Hesse-Orce U."/>
            <person name="Alamouti S.M."/>
            <person name="Tsui C.K.M."/>
            <person name="Docking R.T."/>
            <person name="Levasseur A."/>
            <person name="Haridas S."/>
            <person name="Robertson G."/>
            <person name="Birol I."/>
            <person name="Holt R.A."/>
            <person name="Marra M.A."/>
            <person name="Hamelin R.C."/>
            <person name="Hirst M."/>
            <person name="Jones S.J.M."/>
            <person name="Bohlmann J."/>
            <person name="Breuil C."/>
        </authorList>
    </citation>
    <scope>NUCLEOTIDE SEQUENCE [LARGE SCALE GENOMIC DNA]</scope>
    <source>
        <strain evidence="10">kw1407 / UAMH 11150</strain>
    </source>
</reference>
<dbReference type="GeneID" id="25974334"/>
<dbReference type="GO" id="GO:0008270">
    <property type="term" value="F:zinc ion binding"/>
    <property type="evidence" value="ECO:0007669"/>
    <property type="project" value="InterPro"/>
</dbReference>
<dbReference type="InParanoid" id="F0XEU7"/>
<dbReference type="GO" id="GO:0000981">
    <property type="term" value="F:DNA-binding transcription factor activity, RNA polymerase II-specific"/>
    <property type="evidence" value="ECO:0007669"/>
    <property type="project" value="InterPro"/>
</dbReference>
<sequence>MATFPTTLPASWYTSKAIGDLERRAVFLQTWILLGAVTKWPNVGERYANSLAEVELFVQRVSEDWRSIQVFSAADGSAIRSHLTATGLLFVTLSEATVSFDDFFPGLEELIGQIDFQQFAPRRSLEYEGRYNWKAMMDGYQECLHCPYAHPSFAKVYRFATYRVLNRHNYSQHIAATDRPNDGLFLYFFPNSTLNLYGGGMSSFRAWPTADPRRSTVDFDYYHVAPESSDTFDTYFRFARTVAVEDHDLCEKVQQNLDVGIYTEGILNPDKENGVAYYQSRVLEMCAAQYEKEKESLAGDSVAVKREEIPSVFEPETADRNVTSIRITAMESPSSAVAQANWAETRSFDEPAKSATTRTPEPAYRHTKSRNGCVTCKARRRKCDEAKPSCSQCARRRVTCGGYSSGLRWKEFSQPEPAAVLSGRKGAARSSRQRRAAAASPGSHGGQTPPRLPDTTANILFAEPAETLEPLVDMDLLLADIHATLEGPSGLEDNLLVDYRLVNGDEDDTAGLPSFFHGSTDAEAEMVDLDLDLLEAEDDDSTATVTGWQLPFEAMATAASSSSSSAVSSSSTTAKLAHTLYQHPRFHSGSPEHIAFLFNRRICEVLCIRDDGTAGNPWRRIVWPLAQDHAALYHAVAAMTCFQGANRLPQFRAEGLRHLNTSIQQMYGSRGESNSSNSSNMRLEVALAVTLVLGFAETWYYPRSSTGIRFVQRAKGLLQTALTDKSNDSSSDLICLRFLANTWVYMDVISRFTCHGLQTVDTRFMAAWRRLDPQPHTATRRMQVDPLMGTAATLFPLIGRVADLVNRVHGSTATSSSEDPNDLNPPGLVAEAVELKMAIERWRPAELTDEEDVVEDLNADSATPPSSSSASDLVQTADAYKWASLLLLHQAVPELPRPRTSLPARLARRVLVMLATVPLGSRAVIFPVLPLLIAGCEADNRADRDWVRQRWHALSIGNSSGIVDRCLELTLEVWRRRDGDVHWRPRRRQHRQHRQQAGSFPDWTQNRLVDNRSSSPRPDDNGDFANPFTLPPWSAAAAPFSESLQPAQPRESDCSPFPTPEYTVKSRQHWLSVMRDWGWEG</sequence>
<evidence type="ECO:0000259" key="8">
    <source>
        <dbReference type="PROSITE" id="PS50048"/>
    </source>
</evidence>
<keyword evidence="10" id="KW-1185">Reference proteome</keyword>
<evidence type="ECO:0000313" key="10">
    <source>
        <dbReference type="Proteomes" id="UP000007796"/>
    </source>
</evidence>
<evidence type="ECO:0000256" key="7">
    <source>
        <dbReference type="SAM" id="MobiDB-lite"/>
    </source>
</evidence>
<dbReference type="STRING" id="655863.F0XEU7"/>
<dbReference type="InterPro" id="IPR021858">
    <property type="entry name" value="Fun_TF"/>
</dbReference>
<feature type="region of interest" description="Disordered" evidence="7">
    <location>
        <begin position="348"/>
        <end position="370"/>
    </location>
</feature>
<dbReference type="Pfam" id="PF00172">
    <property type="entry name" value="Zn_clus"/>
    <property type="match status" value="1"/>
</dbReference>
<evidence type="ECO:0000256" key="1">
    <source>
        <dbReference type="ARBA" id="ARBA00004123"/>
    </source>
</evidence>
<dbReference type="GO" id="GO:0045944">
    <property type="term" value="P:positive regulation of transcription by RNA polymerase II"/>
    <property type="evidence" value="ECO:0007669"/>
    <property type="project" value="TreeGrafter"/>
</dbReference>
<dbReference type="SUPFAM" id="SSF55961">
    <property type="entry name" value="Bet v1-like"/>
    <property type="match status" value="1"/>
</dbReference>
<feature type="compositionally biased region" description="Polar residues" evidence="7">
    <location>
        <begin position="1002"/>
        <end position="1016"/>
    </location>
</feature>
<comment type="subcellular location">
    <subcellularLocation>
        <location evidence="1">Nucleus</location>
    </subcellularLocation>
</comment>
<feature type="compositionally biased region" description="Basic residues" evidence="7">
    <location>
        <begin position="984"/>
        <end position="994"/>
    </location>
</feature>
<dbReference type="SUPFAM" id="SSF57701">
    <property type="entry name" value="Zn2/Cys6 DNA-binding domain"/>
    <property type="match status" value="1"/>
</dbReference>
<dbReference type="SUPFAM" id="SSF50022">
    <property type="entry name" value="ISP domain"/>
    <property type="match status" value="1"/>
</dbReference>
<evidence type="ECO:0000256" key="4">
    <source>
        <dbReference type="ARBA" id="ARBA00023125"/>
    </source>
</evidence>
<name>F0XEU7_GROCL</name>